<name>A0ABT3G286_9BACT</name>
<protein>
    <recommendedName>
        <fullName evidence="3">Anti-sigma factor</fullName>
    </recommendedName>
</protein>
<organism evidence="1 2">
    <name type="scientific">Luteolibacter rhizosphaerae</name>
    <dbReference type="NCBI Taxonomy" id="2989719"/>
    <lineage>
        <taxon>Bacteria</taxon>
        <taxon>Pseudomonadati</taxon>
        <taxon>Verrucomicrobiota</taxon>
        <taxon>Verrucomicrobiia</taxon>
        <taxon>Verrucomicrobiales</taxon>
        <taxon>Verrucomicrobiaceae</taxon>
        <taxon>Luteolibacter</taxon>
    </lineage>
</organism>
<dbReference type="EMBL" id="JAPDDR010000004">
    <property type="protein sequence ID" value="MCW1913636.1"/>
    <property type="molecule type" value="Genomic_DNA"/>
</dbReference>
<comment type="caution">
    <text evidence="1">The sequence shown here is derived from an EMBL/GenBank/DDBJ whole genome shotgun (WGS) entry which is preliminary data.</text>
</comment>
<accession>A0ABT3G286</accession>
<reference evidence="1" key="1">
    <citation type="submission" date="2022-10" db="EMBL/GenBank/DDBJ databases">
        <title>Luteolibacter sp. GHJ8, whole genome shotgun sequencing project.</title>
        <authorList>
            <person name="Zhao G."/>
            <person name="Shen L."/>
        </authorList>
    </citation>
    <scope>NUCLEOTIDE SEQUENCE</scope>
    <source>
        <strain evidence="1">GHJ8</strain>
    </source>
</reference>
<dbReference type="RefSeq" id="WP_264513139.1">
    <property type="nucleotide sequence ID" value="NZ_JAPDDR010000004.1"/>
</dbReference>
<evidence type="ECO:0000313" key="2">
    <source>
        <dbReference type="Proteomes" id="UP001165653"/>
    </source>
</evidence>
<dbReference type="Proteomes" id="UP001165653">
    <property type="component" value="Unassembled WGS sequence"/>
</dbReference>
<evidence type="ECO:0008006" key="3">
    <source>
        <dbReference type="Google" id="ProtNLM"/>
    </source>
</evidence>
<evidence type="ECO:0000313" key="1">
    <source>
        <dbReference type="EMBL" id="MCW1913636.1"/>
    </source>
</evidence>
<gene>
    <name evidence="1" type="ORF">OJ996_08620</name>
</gene>
<proteinExistence type="predicted"/>
<sequence>MHLELPEHLHSTRDLLQRSLPAYALEKAPAMPTGLADELMARFAPKTVVVTPVVEKSSLIEKVRAFFATPAFGIAAAAVVVLGVAAPMISGPAPQESFRGAGSAVYSSGEVSIVFVGTNRAVQSAVENSGNFEASAFRSATDFTAVQDVSGAKVVIDFNGGKIFAIQADGTQVHSVRIPGEADKAAAAVADAVSRL</sequence>
<keyword evidence="2" id="KW-1185">Reference proteome</keyword>